<dbReference type="PROSITE" id="PS50076">
    <property type="entry name" value="DNAJ_2"/>
    <property type="match status" value="1"/>
</dbReference>
<proteinExistence type="predicted"/>
<reference evidence="3 4" key="1">
    <citation type="journal article" date="2010" name="Nature">
        <title>The Ectocarpus genome and the independent evolution of multicellularity in brown algae.</title>
        <authorList>
            <person name="Cock J.M."/>
            <person name="Sterck L."/>
            <person name="Rouze P."/>
            <person name="Scornet D."/>
            <person name="Allen A.E."/>
            <person name="Amoutzias G."/>
            <person name="Anthouard V."/>
            <person name="Artiguenave F."/>
            <person name="Aury J.M."/>
            <person name="Badger J.H."/>
            <person name="Beszteri B."/>
            <person name="Billiau K."/>
            <person name="Bonnet E."/>
            <person name="Bothwell J.H."/>
            <person name="Bowler C."/>
            <person name="Boyen C."/>
            <person name="Brownlee C."/>
            <person name="Carrano C.J."/>
            <person name="Charrier B."/>
            <person name="Cho G.Y."/>
            <person name="Coelho S.M."/>
            <person name="Collen J."/>
            <person name="Corre E."/>
            <person name="Da Silva C."/>
            <person name="Delage L."/>
            <person name="Delaroque N."/>
            <person name="Dittami S.M."/>
            <person name="Doulbeau S."/>
            <person name="Elias M."/>
            <person name="Farnham G."/>
            <person name="Gachon C.M."/>
            <person name="Gschloessl B."/>
            <person name="Heesch S."/>
            <person name="Jabbari K."/>
            <person name="Jubin C."/>
            <person name="Kawai H."/>
            <person name="Kimura K."/>
            <person name="Kloareg B."/>
            <person name="Kupper F.C."/>
            <person name="Lang D."/>
            <person name="Le Bail A."/>
            <person name="Leblanc C."/>
            <person name="Lerouge P."/>
            <person name="Lohr M."/>
            <person name="Lopez P.J."/>
            <person name="Martens C."/>
            <person name="Maumus F."/>
            <person name="Michel G."/>
            <person name="Miranda-Saavedra D."/>
            <person name="Morales J."/>
            <person name="Moreau H."/>
            <person name="Motomura T."/>
            <person name="Nagasato C."/>
            <person name="Napoli C.A."/>
            <person name="Nelson D.R."/>
            <person name="Nyvall-Collen P."/>
            <person name="Peters A.F."/>
            <person name="Pommier C."/>
            <person name="Potin P."/>
            <person name="Poulain J."/>
            <person name="Quesneville H."/>
            <person name="Read B."/>
            <person name="Rensing S.A."/>
            <person name="Ritter A."/>
            <person name="Rousvoal S."/>
            <person name="Samanta M."/>
            <person name="Samson G."/>
            <person name="Schroeder D.C."/>
            <person name="Segurens B."/>
            <person name="Strittmatter M."/>
            <person name="Tonon T."/>
            <person name="Tregear J.W."/>
            <person name="Valentin K."/>
            <person name="von Dassow P."/>
            <person name="Yamagishi T."/>
            <person name="Van de Peer Y."/>
            <person name="Wincker P."/>
        </authorList>
    </citation>
    <scope>NUCLEOTIDE SEQUENCE [LARGE SCALE GENOMIC DNA]</scope>
    <source>
        <strain evidence="4">Ec32 / CCAP1310/4</strain>
    </source>
</reference>
<gene>
    <name evidence="3" type="ORF">Esi_0014_0143</name>
</gene>
<accession>D8LEY6</accession>
<dbReference type="InParanoid" id="D8LEY6"/>
<name>D8LEY6_ECTSI</name>
<dbReference type="EMBL" id="FN648000">
    <property type="protein sequence ID" value="CBN79806.1"/>
    <property type="molecule type" value="Genomic_DNA"/>
</dbReference>
<keyword evidence="4" id="KW-1185">Reference proteome</keyword>
<dbReference type="Proteomes" id="UP000002630">
    <property type="component" value="Linkage Group LG11"/>
</dbReference>
<dbReference type="InterPro" id="IPR001623">
    <property type="entry name" value="DnaJ_domain"/>
</dbReference>
<evidence type="ECO:0000313" key="4">
    <source>
        <dbReference type="Proteomes" id="UP000002630"/>
    </source>
</evidence>
<protein>
    <recommendedName>
        <fullName evidence="2">J domain-containing protein</fullName>
    </recommendedName>
</protein>
<feature type="region of interest" description="Disordered" evidence="1">
    <location>
        <begin position="65"/>
        <end position="110"/>
    </location>
</feature>
<evidence type="ECO:0000259" key="2">
    <source>
        <dbReference type="PROSITE" id="PS50076"/>
    </source>
</evidence>
<organism evidence="3 4">
    <name type="scientific">Ectocarpus siliculosus</name>
    <name type="common">Brown alga</name>
    <name type="synonym">Conferva siliculosa</name>
    <dbReference type="NCBI Taxonomy" id="2880"/>
    <lineage>
        <taxon>Eukaryota</taxon>
        <taxon>Sar</taxon>
        <taxon>Stramenopiles</taxon>
        <taxon>Ochrophyta</taxon>
        <taxon>PX clade</taxon>
        <taxon>Phaeophyceae</taxon>
        <taxon>Ectocarpales</taxon>
        <taxon>Ectocarpaceae</taxon>
        <taxon>Ectocarpus</taxon>
    </lineage>
</organism>
<evidence type="ECO:0000256" key="1">
    <source>
        <dbReference type="SAM" id="MobiDB-lite"/>
    </source>
</evidence>
<evidence type="ECO:0000313" key="3">
    <source>
        <dbReference type="EMBL" id="CBN79806.1"/>
    </source>
</evidence>
<dbReference type="InterPro" id="IPR036869">
    <property type="entry name" value="J_dom_sf"/>
</dbReference>
<dbReference type="EMBL" id="FN649736">
    <property type="protein sequence ID" value="CBN79806.1"/>
    <property type="molecule type" value="Genomic_DNA"/>
</dbReference>
<feature type="region of interest" description="Disordered" evidence="1">
    <location>
        <begin position="237"/>
        <end position="300"/>
    </location>
</feature>
<dbReference type="CDD" id="cd06257">
    <property type="entry name" value="DnaJ"/>
    <property type="match status" value="1"/>
</dbReference>
<feature type="region of interest" description="Disordered" evidence="1">
    <location>
        <begin position="147"/>
        <end position="169"/>
    </location>
</feature>
<feature type="compositionally biased region" description="Acidic residues" evidence="1">
    <location>
        <begin position="17"/>
        <end position="28"/>
    </location>
</feature>
<dbReference type="SUPFAM" id="SSF46565">
    <property type="entry name" value="Chaperone J-domain"/>
    <property type="match status" value="1"/>
</dbReference>
<feature type="domain" description="J" evidence="2">
    <location>
        <begin position="174"/>
        <end position="235"/>
    </location>
</feature>
<sequence>MGLRKPRGPDGSRSSGEDPDPEEEEDEGGSMRERMMSYAMPASKRRPPEEDDIWSKHSVFEFKSLNDPDTNACGYKGLSGQPSSSRRRTRSSQAPAPERRLTSSQQPAAFFDGVGDLKEAERPTGTDAAFDADFFAFREKDSLASVKRRREVERRQRSAAGGAGGGDGSAVKVELATQLGLPASSTYDELRTAYRVEIKRCHPDLAGDNEFRVKFLERKFQKLQGCWDMFNAERTASSTATAAEPDVGAGSQEGRSRARARAKRVDWEQQAAAAAAAGRSGRPVMDPDRKVMDPGNTSSC</sequence>
<dbReference type="OrthoDB" id="445556at2759"/>
<feature type="region of interest" description="Disordered" evidence="1">
    <location>
        <begin position="1"/>
        <end position="51"/>
    </location>
</feature>
<dbReference type="AlphaFoldDB" id="D8LEY6"/>
<dbReference type="Gene3D" id="1.10.287.110">
    <property type="entry name" value="DnaJ domain"/>
    <property type="match status" value="1"/>
</dbReference>